<sequence length="80" mass="9063">MGHVNLAYVQDLCPDLTTAVRYRFNYYSLHSSIDFGTEWRSNGNGILKASLGTDNGFQLMLDTRVRNMIFTMGLSINKPD</sequence>
<organism evidence="1 2">
    <name type="scientific">Spiromyces aspiralis</name>
    <dbReference type="NCBI Taxonomy" id="68401"/>
    <lineage>
        <taxon>Eukaryota</taxon>
        <taxon>Fungi</taxon>
        <taxon>Fungi incertae sedis</taxon>
        <taxon>Zoopagomycota</taxon>
        <taxon>Kickxellomycotina</taxon>
        <taxon>Kickxellomycetes</taxon>
        <taxon>Kickxellales</taxon>
        <taxon>Kickxellaceae</taxon>
        <taxon>Spiromyces</taxon>
    </lineage>
</organism>
<proteinExistence type="predicted"/>
<accession>A0ACC1H826</accession>
<name>A0ACC1H826_9FUNG</name>
<feature type="non-terminal residue" evidence="1">
    <location>
        <position position="80"/>
    </location>
</feature>
<protein>
    <submittedName>
        <fullName evidence="1">Uncharacterized protein</fullName>
    </submittedName>
</protein>
<evidence type="ECO:0000313" key="1">
    <source>
        <dbReference type="EMBL" id="KAJ1669512.1"/>
    </source>
</evidence>
<keyword evidence="2" id="KW-1185">Reference proteome</keyword>
<comment type="caution">
    <text evidence="1">The sequence shown here is derived from an EMBL/GenBank/DDBJ whole genome shotgun (WGS) entry which is preliminary data.</text>
</comment>
<dbReference type="EMBL" id="JAMZIH010009871">
    <property type="protein sequence ID" value="KAJ1669512.1"/>
    <property type="molecule type" value="Genomic_DNA"/>
</dbReference>
<dbReference type="Proteomes" id="UP001145114">
    <property type="component" value="Unassembled WGS sequence"/>
</dbReference>
<evidence type="ECO:0000313" key="2">
    <source>
        <dbReference type="Proteomes" id="UP001145114"/>
    </source>
</evidence>
<reference evidence="1" key="1">
    <citation type="submission" date="2022-06" db="EMBL/GenBank/DDBJ databases">
        <title>Phylogenomic reconstructions and comparative analyses of Kickxellomycotina fungi.</title>
        <authorList>
            <person name="Reynolds N.K."/>
            <person name="Stajich J.E."/>
            <person name="Barry K."/>
            <person name="Grigoriev I.V."/>
            <person name="Crous P."/>
            <person name="Smith M.E."/>
        </authorList>
    </citation>
    <scope>NUCLEOTIDE SEQUENCE</scope>
    <source>
        <strain evidence="1">RSA 2271</strain>
    </source>
</reference>
<gene>
    <name evidence="1" type="ORF">EV182_008726</name>
</gene>